<dbReference type="KEGG" id="dzi:111293922"/>
<keyword evidence="2" id="KW-0694">RNA-binding</keyword>
<evidence type="ECO:0000259" key="6">
    <source>
        <dbReference type="PROSITE" id="PS50158"/>
    </source>
</evidence>
<dbReference type="InterPro" id="IPR000504">
    <property type="entry name" value="RRM_dom"/>
</dbReference>
<dbReference type="Gene3D" id="3.30.70.330">
    <property type="match status" value="1"/>
</dbReference>
<dbReference type="Gene3D" id="4.10.60.10">
    <property type="entry name" value="Zinc finger, CCHC-type"/>
    <property type="match status" value="1"/>
</dbReference>
<feature type="region of interest" description="Disordered" evidence="3">
    <location>
        <begin position="182"/>
        <end position="323"/>
    </location>
</feature>
<keyword evidence="4" id="KW-0812">Transmembrane</keyword>
<dbReference type="GO" id="GO:0005634">
    <property type="term" value="C:nucleus"/>
    <property type="evidence" value="ECO:0007669"/>
    <property type="project" value="TreeGrafter"/>
</dbReference>
<dbReference type="GO" id="GO:0003729">
    <property type="term" value="F:mRNA binding"/>
    <property type="evidence" value="ECO:0007669"/>
    <property type="project" value="TreeGrafter"/>
</dbReference>
<dbReference type="SUPFAM" id="SSF57756">
    <property type="entry name" value="Retrovirus zinc finger-like domains"/>
    <property type="match status" value="1"/>
</dbReference>
<keyword evidence="1" id="KW-0863">Zinc-finger</keyword>
<feature type="transmembrane region" description="Helical" evidence="4">
    <location>
        <begin position="60"/>
        <end position="80"/>
    </location>
</feature>
<dbReference type="GeneID" id="111293922"/>
<feature type="compositionally biased region" description="Basic and acidic residues" evidence="3">
    <location>
        <begin position="201"/>
        <end position="246"/>
    </location>
</feature>
<evidence type="ECO:0000259" key="5">
    <source>
        <dbReference type="PROSITE" id="PS50102"/>
    </source>
</evidence>
<dbReference type="PANTHER" id="PTHR48031">
    <property type="entry name" value="SRA STEM-LOOP-INTERACTING RNA-BINDING PROTEIN, MITOCHONDRIAL"/>
    <property type="match status" value="1"/>
</dbReference>
<dbReference type="InterPro" id="IPR035979">
    <property type="entry name" value="RBD_domain_sf"/>
</dbReference>
<dbReference type="RefSeq" id="XP_022742716.1">
    <property type="nucleotide sequence ID" value="XM_022886981.1"/>
</dbReference>
<evidence type="ECO:0000256" key="3">
    <source>
        <dbReference type="SAM" id="MobiDB-lite"/>
    </source>
</evidence>
<dbReference type="PROSITE" id="PS50102">
    <property type="entry name" value="RRM"/>
    <property type="match status" value="1"/>
</dbReference>
<proteinExistence type="predicted"/>
<keyword evidence="7" id="KW-1185">Reference proteome</keyword>
<dbReference type="OrthoDB" id="439808at2759"/>
<dbReference type="InterPro" id="IPR036875">
    <property type="entry name" value="Znf_CCHC_sf"/>
</dbReference>
<feature type="compositionally biased region" description="Basic and acidic residues" evidence="3">
    <location>
        <begin position="272"/>
        <end position="286"/>
    </location>
</feature>
<gene>
    <name evidence="8 9 10" type="primary">LOC111293922</name>
</gene>
<evidence type="ECO:0000313" key="10">
    <source>
        <dbReference type="RefSeq" id="XP_022742717.1"/>
    </source>
</evidence>
<accession>A0A6P5YRG0</accession>
<organism evidence="7 9">
    <name type="scientific">Durio zibethinus</name>
    <name type="common">Durian</name>
    <dbReference type="NCBI Taxonomy" id="66656"/>
    <lineage>
        <taxon>Eukaryota</taxon>
        <taxon>Viridiplantae</taxon>
        <taxon>Streptophyta</taxon>
        <taxon>Embryophyta</taxon>
        <taxon>Tracheophyta</taxon>
        <taxon>Spermatophyta</taxon>
        <taxon>Magnoliopsida</taxon>
        <taxon>eudicotyledons</taxon>
        <taxon>Gunneridae</taxon>
        <taxon>Pentapetalae</taxon>
        <taxon>rosids</taxon>
        <taxon>malvids</taxon>
        <taxon>Malvales</taxon>
        <taxon>Malvaceae</taxon>
        <taxon>Helicteroideae</taxon>
        <taxon>Durio</taxon>
    </lineage>
</organism>
<reference evidence="8 9" key="1">
    <citation type="submission" date="2025-04" db="UniProtKB">
        <authorList>
            <consortium name="RefSeq"/>
        </authorList>
    </citation>
    <scope>IDENTIFICATION</scope>
    <source>
        <tissue evidence="8 9">Fruit stalk</tissue>
    </source>
</reference>
<evidence type="ECO:0000256" key="4">
    <source>
        <dbReference type="SAM" id="Phobius"/>
    </source>
</evidence>
<dbReference type="GO" id="GO:0008270">
    <property type="term" value="F:zinc ion binding"/>
    <property type="evidence" value="ECO:0007669"/>
    <property type="project" value="UniProtKB-KW"/>
</dbReference>
<dbReference type="Proteomes" id="UP000515121">
    <property type="component" value="Unplaced"/>
</dbReference>
<dbReference type="AlphaFoldDB" id="A0A6P5YRG0"/>
<dbReference type="RefSeq" id="XP_022742717.1">
    <property type="nucleotide sequence ID" value="XM_022886982.1"/>
</dbReference>
<sequence length="323" mass="36846">MAGKEENRIFVGGLSWDVTERQLEHAFNRFGKILDSQILWEMSQVRVLYYQIRKGKMCSIFCFVLRIFAISNTYGCFIHYNKEKIMLERDTGRPRGFGFITFADRRSMDEAIREMHGREFGERIISVNKAQPKMGEDLDHGYRGGYSSNGRGGYAGGDRPVAQDECFKCGRFGHWARDCPSAGGGRGGSGGIFSSRSRYGGADDRGDRFRDRDRYVDDRYDGGRYGDRDRFDGRDDRYGSRDRYIGDRYPPSGDRFGDRYGGSDRFPQNGYGKERGYRDVASRGSDRYGSGGPARNDGRSYRNRAGPYDRPGRGGRPSSFDRY</sequence>
<dbReference type="SMART" id="SM00360">
    <property type="entry name" value="RRM"/>
    <property type="match status" value="1"/>
</dbReference>
<protein>
    <submittedName>
        <fullName evidence="8 9">Glycine-rich RNA-binding protein RZ1C-like isoform X1</fullName>
    </submittedName>
</protein>
<keyword evidence="1" id="KW-0862">Zinc</keyword>
<evidence type="ECO:0000313" key="9">
    <source>
        <dbReference type="RefSeq" id="XP_022742716.1"/>
    </source>
</evidence>
<keyword evidence="1" id="KW-0479">Metal-binding</keyword>
<evidence type="ECO:0000313" key="8">
    <source>
        <dbReference type="RefSeq" id="XP_022742715.1"/>
    </source>
</evidence>
<dbReference type="PANTHER" id="PTHR48031:SF2">
    <property type="entry name" value="RNA-BINDING PROTEIN 4"/>
    <property type="match status" value="1"/>
</dbReference>
<evidence type="ECO:0000256" key="1">
    <source>
        <dbReference type="PROSITE-ProRule" id="PRU00047"/>
    </source>
</evidence>
<dbReference type="SUPFAM" id="SSF54928">
    <property type="entry name" value="RNA-binding domain, RBD"/>
    <property type="match status" value="1"/>
</dbReference>
<name>A0A6P5YRG0_DURZI</name>
<evidence type="ECO:0000313" key="7">
    <source>
        <dbReference type="Proteomes" id="UP000515121"/>
    </source>
</evidence>
<keyword evidence="4" id="KW-1133">Transmembrane helix</keyword>
<keyword evidence="4" id="KW-0472">Membrane</keyword>
<dbReference type="Pfam" id="PF00076">
    <property type="entry name" value="RRM_1"/>
    <property type="match status" value="2"/>
</dbReference>
<feature type="compositionally biased region" description="Gly residues" evidence="3">
    <location>
        <begin position="182"/>
        <end position="191"/>
    </location>
</feature>
<feature type="domain" description="RRM" evidence="5">
    <location>
        <begin position="7"/>
        <end position="132"/>
    </location>
</feature>
<dbReference type="PROSITE" id="PS50158">
    <property type="entry name" value="ZF_CCHC"/>
    <property type="match status" value="1"/>
</dbReference>
<dbReference type="SMART" id="SM00343">
    <property type="entry name" value="ZnF_C2HC"/>
    <property type="match status" value="1"/>
</dbReference>
<dbReference type="InterPro" id="IPR001878">
    <property type="entry name" value="Znf_CCHC"/>
</dbReference>
<feature type="domain" description="CCHC-type" evidence="6">
    <location>
        <begin position="166"/>
        <end position="181"/>
    </location>
</feature>
<dbReference type="RefSeq" id="XP_022742715.1">
    <property type="nucleotide sequence ID" value="XM_022886980.1"/>
</dbReference>
<evidence type="ECO:0000256" key="2">
    <source>
        <dbReference type="PROSITE-ProRule" id="PRU00176"/>
    </source>
</evidence>
<dbReference type="InterPro" id="IPR012677">
    <property type="entry name" value="Nucleotide-bd_a/b_plait_sf"/>
</dbReference>
<dbReference type="Pfam" id="PF00098">
    <property type="entry name" value="zf-CCHC"/>
    <property type="match status" value="1"/>
</dbReference>